<feature type="transmembrane region" description="Helical" evidence="1">
    <location>
        <begin position="22"/>
        <end position="44"/>
    </location>
</feature>
<comment type="caution">
    <text evidence="2">The sequence shown here is derived from an EMBL/GenBank/DDBJ whole genome shotgun (WGS) entry which is preliminary data.</text>
</comment>
<accession>A0A1J5SFY1</accession>
<dbReference type="Pfam" id="PF14235">
    <property type="entry name" value="DUF4337"/>
    <property type="match status" value="1"/>
</dbReference>
<keyword evidence="1" id="KW-0472">Membrane</keyword>
<sequence length="327" mass="35273">MPTHPMKITIPESLKADVPSNLWGKIFAATPIVMTVIATMLAGLSTSEMTRAQYDRSLAAQQQSKAGDQWAYFQAKRLRETVHGDTLLLLDLRDNPQRLPGDAELRSLAPTDWSGATAWVKSFDQLIGSPDGAAAVDALRTGEPRRLTAVPLDPRLAKAIEAVEQSRSESAISDILVPVPDRVIDAALEAARDHVRKADGVSKAEGRTIAQLGHLIAQLPPSASARAASAAFAAADLKYLSAHYAIEAADNQRIALLLELEVRKGNFSAERHHRRSEQFFMGMLAAQVAVIVATFAMAARNKSLLWGIAAAAGAIAMILSIYVYLYV</sequence>
<protein>
    <recommendedName>
        <fullName evidence="3">DUF4337 domain-containing protein</fullName>
    </recommendedName>
</protein>
<dbReference type="AlphaFoldDB" id="A0A1J5SFY1"/>
<gene>
    <name evidence="2" type="ORF">GALL_105140</name>
</gene>
<reference evidence="2" key="1">
    <citation type="submission" date="2016-10" db="EMBL/GenBank/DDBJ databases">
        <title>Sequence of Gallionella enrichment culture.</title>
        <authorList>
            <person name="Poehlein A."/>
            <person name="Muehling M."/>
            <person name="Daniel R."/>
        </authorList>
    </citation>
    <scope>NUCLEOTIDE SEQUENCE</scope>
</reference>
<feature type="transmembrane region" description="Helical" evidence="1">
    <location>
        <begin position="279"/>
        <end position="298"/>
    </location>
</feature>
<feature type="transmembrane region" description="Helical" evidence="1">
    <location>
        <begin position="304"/>
        <end position="325"/>
    </location>
</feature>
<proteinExistence type="predicted"/>
<name>A0A1J5SFY1_9ZZZZ</name>
<evidence type="ECO:0000313" key="2">
    <source>
        <dbReference type="EMBL" id="OIR07258.1"/>
    </source>
</evidence>
<dbReference type="InterPro" id="IPR025570">
    <property type="entry name" value="DUF4337"/>
</dbReference>
<organism evidence="2">
    <name type="scientific">mine drainage metagenome</name>
    <dbReference type="NCBI Taxonomy" id="410659"/>
    <lineage>
        <taxon>unclassified sequences</taxon>
        <taxon>metagenomes</taxon>
        <taxon>ecological metagenomes</taxon>
    </lineage>
</organism>
<keyword evidence="1" id="KW-1133">Transmembrane helix</keyword>
<dbReference type="EMBL" id="MLJW01000038">
    <property type="protein sequence ID" value="OIR07258.1"/>
    <property type="molecule type" value="Genomic_DNA"/>
</dbReference>
<keyword evidence="1" id="KW-0812">Transmembrane</keyword>
<evidence type="ECO:0000256" key="1">
    <source>
        <dbReference type="SAM" id="Phobius"/>
    </source>
</evidence>
<evidence type="ECO:0008006" key="3">
    <source>
        <dbReference type="Google" id="ProtNLM"/>
    </source>
</evidence>